<dbReference type="GO" id="GO:0015074">
    <property type="term" value="P:DNA integration"/>
    <property type="evidence" value="ECO:0007669"/>
    <property type="project" value="InterPro"/>
</dbReference>
<comment type="caution">
    <text evidence="2">The sequence shown here is derived from an EMBL/GenBank/DDBJ whole genome shotgun (WGS) entry which is preliminary data.</text>
</comment>
<name>A0A415S470_MEDGN</name>
<protein>
    <submittedName>
        <fullName evidence="2">Transposase</fullName>
    </submittedName>
</protein>
<sequence length="268" mass="31037">MHDYNTILGVIELRLSKVSYDSVQKRYRIGRSGIALIMNRYKDSGLSLDDLRQMPASKVVDLIYPKENLRHKDIPLPDFEKIHEQMIQMGKHADLSFLWIDYKKEHPNGYQLAQFYKLYRDFMVDTYGTSKTSMPVERIPGEKMYIDWVGDQPELLLDTTTGELRKVHIFTTTLGFSSLVYAEIFPDEKLPHFITGTVHALSYYGAVPKYLVPDNLRTAVTRHSKDELVLQSAFSDLETFYDTIILPPPPRKPKGYRRKNVISNLSLN</sequence>
<evidence type="ECO:0000259" key="1">
    <source>
        <dbReference type="PROSITE" id="PS50994"/>
    </source>
</evidence>
<dbReference type="PANTHER" id="PTHR35004:SF8">
    <property type="entry name" value="TRANSPOSASE RV3428C-RELATED"/>
    <property type="match status" value="1"/>
</dbReference>
<dbReference type="PANTHER" id="PTHR35004">
    <property type="entry name" value="TRANSPOSASE RV3428C-RELATED"/>
    <property type="match status" value="1"/>
</dbReference>
<proteinExistence type="predicted"/>
<dbReference type="InterPro" id="IPR001584">
    <property type="entry name" value="Integrase_cat-core"/>
</dbReference>
<evidence type="ECO:0000313" key="2">
    <source>
        <dbReference type="EMBL" id="RHM70267.1"/>
    </source>
</evidence>
<feature type="non-terminal residue" evidence="2">
    <location>
        <position position="268"/>
    </location>
</feature>
<evidence type="ECO:0000313" key="3">
    <source>
        <dbReference type="Proteomes" id="UP000285610"/>
    </source>
</evidence>
<dbReference type="Proteomes" id="UP000285610">
    <property type="component" value="Unassembled WGS sequence"/>
</dbReference>
<dbReference type="EMBL" id="QRQE01000061">
    <property type="protein sequence ID" value="RHM70267.1"/>
    <property type="molecule type" value="Genomic_DNA"/>
</dbReference>
<accession>A0A415S470</accession>
<dbReference type="PROSITE" id="PS50994">
    <property type="entry name" value="INTEGRASE"/>
    <property type="match status" value="1"/>
</dbReference>
<dbReference type="AlphaFoldDB" id="A0A415S470"/>
<organism evidence="2 3">
    <name type="scientific">Mediterraneibacter gnavus</name>
    <name type="common">Ruminococcus gnavus</name>
    <dbReference type="NCBI Taxonomy" id="33038"/>
    <lineage>
        <taxon>Bacteria</taxon>
        <taxon>Bacillati</taxon>
        <taxon>Bacillota</taxon>
        <taxon>Clostridia</taxon>
        <taxon>Lachnospirales</taxon>
        <taxon>Lachnospiraceae</taxon>
        <taxon>Mediterraneibacter</taxon>
    </lineage>
</organism>
<reference evidence="2 3" key="1">
    <citation type="submission" date="2018-08" db="EMBL/GenBank/DDBJ databases">
        <title>A genome reference for cultivated species of the human gut microbiota.</title>
        <authorList>
            <person name="Zou Y."/>
            <person name="Xue W."/>
            <person name="Luo G."/>
        </authorList>
    </citation>
    <scope>NUCLEOTIDE SEQUENCE [LARGE SCALE GENOMIC DNA]</scope>
    <source>
        <strain evidence="2 3">AF33-12</strain>
    </source>
</reference>
<gene>
    <name evidence="2" type="ORF">DWZ50_17135</name>
</gene>
<feature type="domain" description="Integrase catalytic" evidence="1">
    <location>
        <begin position="136"/>
        <end position="268"/>
    </location>
</feature>